<keyword evidence="4 8" id="KW-1133">Transmembrane helix</keyword>
<keyword evidence="3 9" id="KW-0732">Signal</keyword>
<evidence type="ECO:0000256" key="1">
    <source>
        <dbReference type="ARBA" id="ARBA00004479"/>
    </source>
</evidence>
<dbReference type="InterPro" id="IPR013568">
    <property type="entry name" value="SEFIR_dom"/>
</dbReference>
<keyword evidence="2 8" id="KW-0812">Transmembrane</keyword>
<keyword evidence="6" id="KW-0675">Receptor</keyword>
<dbReference type="GO" id="GO:0030368">
    <property type="term" value="F:interleukin-17 receptor activity"/>
    <property type="evidence" value="ECO:0007669"/>
    <property type="project" value="InterPro"/>
</dbReference>
<evidence type="ECO:0000256" key="8">
    <source>
        <dbReference type="SAM" id="Phobius"/>
    </source>
</evidence>
<comment type="caution">
    <text evidence="11">The sequence shown here is derived from an EMBL/GenBank/DDBJ whole genome shotgun (WGS) entry which is preliminary data.</text>
</comment>
<dbReference type="EMBL" id="JAPXFL010000005">
    <property type="protein sequence ID" value="KAK9506341.1"/>
    <property type="molecule type" value="Genomic_DNA"/>
</dbReference>
<proteinExistence type="predicted"/>
<keyword evidence="7" id="KW-0325">Glycoprotein</keyword>
<dbReference type="Gene3D" id="3.40.50.11530">
    <property type="match status" value="1"/>
</dbReference>
<dbReference type="GO" id="GO:0016020">
    <property type="term" value="C:membrane"/>
    <property type="evidence" value="ECO:0007669"/>
    <property type="project" value="UniProtKB-SubCell"/>
</dbReference>
<evidence type="ECO:0000313" key="12">
    <source>
        <dbReference type="Proteomes" id="UP001461498"/>
    </source>
</evidence>
<feature type="signal peptide" evidence="9">
    <location>
        <begin position="1"/>
        <end position="24"/>
    </location>
</feature>
<name>A0AAW1D6F9_9HEMI</name>
<evidence type="ECO:0000256" key="3">
    <source>
        <dbReference type="ARBA" id="ARBA00022729"/>
    </source>
</evidence>
<keyword evidence="5 8" id="KW-0472">Membrane</keyword>
<comment type="subcellular location">
    <subcellularLocation>
        <location evidence="1">Membrane</location>
        <topology evidence="1">Single-pass type I membrane protein</topology>
    </subcellularLocation>
</comment>
<protein>
    <recommendedName>
        <fullName evidence="10">SEFIR domain-containing protein</fullName>
    </recommendedName>
</protein>
<evidence type="ECO:0000256" key="6">
    <source>
        <dbReference type="ARBA" id="ARBA00023170"/>
    </source>
</evidence>
<feature type="domain" description="SEFIR" evidence="10">
    <location>
        <begin position="389"/>
        <end position="543"/>
    </location>
</feature>
<evidence type="ECO:0000256" key="7">
    <source>
        <dbReference type="ARBA" id="ARBA00023180"/>
    </source>
</evidence>
<evidence type="ECO:0000259" key="10">
    <source>
        <dbReference type="Pfam" id="PF08357"/>
    </source>
</evidence>
<dbReference type="InterPro" id="IPR039465">
    <property type="entry name" value="IL-17_rcpt-like"/>
</dbReference>
<evidence type="ECO:0000256" key="4">
    <source>
        <dbReference type="ARBA" id="ARBA00022989"/>
    </source>
</evidence>
<reference evidence="11 12" key="1">
    <citation type="submission" date="2022-12" db="EMBL/GenBank/DDBJ databases">
        <title>Chromosome-level genome assembly of true bugs.</title>
        <authorList>
            <person name="Ma L."/>
            <person name="Li H."/>
        </authorList>
    </citation>
    <scope>NUCLEOTIDE SEQUENCE [LARGE SCALE GENOMIC DNA]</scope>
    <source>
        <strain evidence="11">Lab_2022b</strain>
    </source>
</reference>
<dbReference type="PANTHER" id="PTHR15583">
    <property type="entry name" value="INTERLEUKIN-17 RECEPTOR"/>
    <property type="match status" value="1"/>
</dbReference>
<keyword evidence="12" id="KW-1185">Reference proteome</keyword>
<dbReference type="AlphaFoldDB" id="A0AAW1D6F9"/>
<dbReference type="PANTHER" id="PTHR15583:SF7">
    <property type="entry name" value="INTERLEUKIN CYTOKINE RECEPTOR-RELATED PROTEIN 2"/>
    <property type="match status" value="1"/>
</dbReference>
<feature type="chain" id="PRO_5043542026" description="SEFIR domain-containing protein" evidence="9">
    <location>
        <begin position="25"/>
        <end position="590"/>
    </location>
</feature>
<accession>A0AAW1D6F9</accession>
<dbReference type="Proteomes" id="UP001461498">
    <property type="component" value="Unassembled WGS sequence"/>
</dbReference>
<sequence length="590" mass="68776">MMVSTIFYICILLFLHLNLVYLMASKCNDEYDDYDYNVNNFCLVNESEVCRSSVDESCSNWCLSNDWMKWSIIDYNSGTVNFSLIQAPSDCCYTSYVIKLYVYDEEFCQENKASCLHSTSLFRQADCSSNCTVLYCDNCERLEFTLKYVFTSKYKLDITPFNFGNQMNSCKSGEVFIKTGYKKTLIGNNPLDITPLIYKKGDLFVRVNNGGGILSADQLVFILKQTYRKGCGEGGCRDRISIFQQTGEYHNECCYRGYGEPRDCNCKWSNNSLACFFPKIPPGNYCIHLELSDLRCATNTLWTNSTHSCSWYVPYYISEPPNLSYQPSKIKVDQYYPLLWILIALLIIIIIGSVILCIYFKAYTQKIYRHYIPRYSTCSVPELSPLNKPKILLLYPRDCEHFMNIMRDFRSLLQELLHAQVYDMWDEENWDNVNEIGHQWAIKYIIDRNIKVIIVASKCSRIFEDALIHSKTVGYKCLPDSFDQIFLYSFKECVTIANCSRDNYKRFFVVRWDEPGCEENRFISITPCTVYTLPQHLKDLTLEIHNMDPGEVILNPKEISKIQKLYVSLAELQKFKLNNPNYLTEFLDVK</sequence>
<feature type="transmembrane region" description="Helical" evidence="8">
    <location>
        <begin position="338"/>
        <end position="360"/>
    </location>
</feature>
<evidence type="ECO:0000256" key="2">
    <source>
        <dbReference type="ARBA" id="ARBA00022692"/>
    </source>
</evidence>
<evidence type="ECO:0000256" key="5">
    <source>
        <dbReference type="ARBA" id="ARBA00023136"/>
    </source>
</evidence>
<evidence type="ECO:0000256" key="9">
    <source>
        <dbReference type="SAM" id="SignalP"/>
    </source>
</evidence>
<organism evidence="11 12">
    <name type="scientific">Rhynocoris fuscipes</name>
    <dbReference type="NCBI Taxonomy" id="488301"/>
    <lineage>
        <taxon>Eukaryota</taxon>
        <taxon>Metazoa</taxon>
        <taxon>Ecdysozoa</taxon>
        <taxon>Arthropoda</taxon>
        <taxon>Hexapoda</taxon>
        <taxon>Insecta</taxon>
        <taxon>Pterygota</taxon>
        <taxon>Neoptera</taxon>
        <taxon>Paraneoptera</taxon>
        <taxon>Hemiptera</taxon>
        <taxon>Heteroptera</taxon>
        <taxon>Panheteroptera</taxon>
        <taxon>Cimicomorpha</taxon>
        <taxon>Reduviidae</taxon>
        <taxon>Harpactorinae</taxon>
        <taxon>Harpactorini</taxon>
        <taxon>Rhynocoris</taxon>
    </lineage>
</organism>
<gene>
    <name evidence="11" type="ORF">O3M35_008297</name>
</gene>
<dbReference type="Pfam" id="PF08357">
    <property type="entry name" value="SEFIR"/>
    <property type="match status" value="1"/>
</dbReference>
<evidence type="ECO:0000313" key="11">
    <source>
        <dbReference type="EMBL" id="KAK9506341.1"/>
    </source>
</evidence>